<reference evidence="2" key="1">
    <citation type="journal article" date="2008" name="Nat. Genet.">
        <title>The Pristionchus pacificus genome provides a unique perspective on nematode lifestyle and parasitism.</title>
        <authorList>
            <person name="Dieterich C."/>
            <person name="Clifton S.W."/>
            <person name="Schuster L.N."/>
            <person name="Chinwalla A."/>
            <person name="Delehaunty K."/>
            <person name="Dinkelacker I."/>
            <person name="Fulton L."/>
            <person name="Fulton R."/>
            <person name="Godfrey J."/>
            <person name="Minx P."/>
            <person name="Mitreva M."/>
            <person name="Roeseler W."/>
            <person name="Tian H."/>
            <person name="Witte H."/>
            <person name="Yang S.P."/>
            <person name="Wilson R.K."/>
            <person name="Sommer R.J."/>
        </authorList>
    </citation>
    <scope>NUCLEOTIDE SEQUENCE [LARGE SCALE GENOMIC DNA]</scope>
    <source>
        <strain evidence="2">PS312</strain>
    </source>
</reference>
<reference evidence="1" key="2">
    <citation type="submission" date="2022-06" db="UniProtKB">
        <authorList>
            <consortium name="EnsemblMetazoa"/>
        </authorList>
    </citation>
    <scope>IDENTIFICATION</scope>
    <source>
        <strain evidence="1">PS312</strain>
    </source>
</reference>
<dbReference type="AlphaFoldDB" id="A0A2A6D264"/>
<accession>A0A2A6D264</accession>
<dbReference type="InterPro" id="IPR019425">
    <property type="entry name" value="7TM_GPCR_serpentine_rcpt_Srt"/>
</dbReference>
<accession>A0A8R1Z6Y1</accession>
<evidence type="ECO:0000313" key="2">
    <source>
        <dbReference type="Proteomes" id="UP000005239"/>
    </source>
</evidence>
<keyword evidence="2" id="KW-1185">Reference proteome</keyword>
<dbReference type="PANTHER" id="PTHR23021">
    <property type="entry name" value="SERPENTINE RECEPTOR, CLASS T"/>
    <property type="match status" value="1"/>
</dbReference>
<protein>
    <submittedName>
        <fullName evidence="1">G protein-coupled receptor</fullName>
    </submittedName>
</protein>
<organism evidence="1 2">
    <name type="scientific">Pristionchus pacificus</name>
    <name type="common">Parasitic nematode worm</name>
    <dbReference type="NCBI Taxonomy" id="54126"/>
    <lineage>
        <taxon>Eukaryota</taxon>
        <taxon>Metazoa</taxon>
        <taxon>Ecdysozoa</taxon>
        <taxon>Nematoda</taxon>
        <taxon>Chromadorea</taxon>
        <taxon>Rhabditida</taxon>
        <taxon>Rhabditina</taxon>
        <taxon>Diplogasteromorpha</taxon>
        <taxon>Diplogasteroidea</taxon>
        <taxon>Neodiplogasteridae</taxon>
        <taxon>Pristionchus</taxon>
    </lineage>
</organism>
<dbReference type="Proteomes" id="UP000005239">
    <property type="component" value="Unassembled WGS sequence"/>
</dbReference>
<name>A0A2A6D264_PRIPA</name>
<proteinExistence type="predicted"/>
<dbReference type="EnsemblMetazoa" id="PPA42461.1">
    <property type="protein sequence ID" value="PPA42461.1"/>
    <property type="gene ID" value="WBGene00280830"/>
</dbReference>
<sequence length="112" mass="13325">MLRYHMPYFIIAPLLTLTMTYRKEMRQERMAVPPETVYSTVNQWLPIWEWPSLPEYNCSRVRPIGVAWTSARGVSHPIYGYSSIIWGIILYVPCMFALFKERRHACYRVALH</sequence>
<dbReference type="PANTHER" id="PTHR23021:SF11">
    <property type="entry name" value="SERPENTINE RECEPTOR, CLASS T"/>
    <property type="match status" value="1"/>
</dbReference>
<dbReference type="Pfam" id="PF10321">
    <property type="entry name" value="7TM_GPCR_Srt"/>
    <property type="match status" value="1"/>
</dbReference>
<evidence type="ECO:0000313" key="1">
    <source>
        <dbReference type="EnsemblMetazoa" id="PPA42461.1"/>
    </source>
</evidence>
<gene>
    <name evidence="1" type="primary">WBGene00280830</name>
</gene>